<evidence type="ECO:0000313" key="3">
    <source>
        <dbReference type="EMBL" id="AAC47278.1"/>
    </source>
</evidence>
<accession>Q94127</accession>
<dbReference type="HOGENOM" id="CLU_159521_0_0_1"/>
<feature type="chain" id="PRO_5004319433" evidence="2">
    <location>
        <begin position="18"/>
        <end position="119"/>
    </location>
</feature>
<proteinExistence type="predicted"/>
<reference evidence="3" key="1">
    <citation type="journal article" date="1996" name="Nature">
        <title>Transcriptional regulator of programmed cell death encoded by Caenorhabditis elegans gene ces-2.</title>
        <authorList>
            <person name="Metzstein M.M."/>
            <person name="Hengartner M.O."/>
            <person name="Tsung N."/>
            <person name="Ellis R."/>
            <person name="Horvitz H.R."/>
        </authorList>
    </citation>
    <scope>NUCLEOTIDE SEQUENCE</scope>
    <source>
        <strain evidence="3">N2</strain>
    </source>
</reference>
<sequence length="119" mass="13421">MFVLLISCLMGVAFVASFPIEMKNIQYLFPPQNTVIADENSYKTKIDRQVGDSEEEDNIRKSCVQKQNAEKSEEETSPPSSDADLPTSLADSFNDTTPYNGTIVDDRMEVKIYRPECDD</sequence>
<dbReference type="EMBL" id="U60979">
    <property type="protein sequence ID" value="AAC47278.1"/>
    <property type="molecule type" value="Genomic_DNA"/>
</dbReference>
<feature type="compositionally biased region" description="Polar residues" evidence="1">
    <location>
        <begin position="89"/>
        <end position="100"/>
    </location>
</feature>
<organism evidence="3">
    <name type="scientific">Caenorhabditis elegans</name>
    <dbReference type="NCBI Taxonomy" id="6239"/>
    <lineage>
        <taxon>Eukaryota</taxon>
        <taxon>Metazoa</taxon>
        <taxon>Ecdysozoa</taxon>
        <taxon>Nematoda</taxon>
        <taxon>Chromadorea</taxon>
        <taxon>Rhabditida</taxon>
        <taxon>Rhabditina</taxon>
        <taxon>Rhabditomorpha</taxon>
        <taxon>Rhabditoidea</taxon>
        <taxon>Rhabditidae</taxon>
        <taxon>Peloderinae</taxon>
        <taxon>Caenorhabditis</taxon>
    </lineage>
</organism>
<protein>
    <submittedName>
        <fullName evidence="3">CES-2 region pioneer</fullName>
    </submittedName>
</protein>
<evidence type="ECO:0000256" key="1">
    <source>
        <dbReference type="SAM" id="MobiDB-lite"/>
    </source>
</evidence>
<feature type="signal peptide" evidence="2">
    <location>
        <begin position="1"/>
        <end position="17"/>
    </location>
</feature>
<keyword evidence="2" id="KW-0732">Signal</keyword>
<dbReference type="AlphaFoldDB" id="Q94127"/>
<dbReference type="PIR" id="S71791">
    <property type="entry name" value="S71791"/>
</dbReference>
<name>Q94127_CAEEL</name>
<feature type="region of interest" description="Disordered" evidence="1">
    <location>
        <begin position="47"/>
        <end position="101"/>
    </location>
</feature>
<evidence type="ECO:0000256" key="2">
    <source>
        <dbReference type="SAM" id="SignalP"/>
    </source>
</evidence>